<comment type="catalytic activity">
    <reaction evidence="1">
        <text>ATP + protein L-histidine = ADP + protein N-phospho-L-histidine.</text>
        <dbReference type="EC" id="2.7.13.3"/>
    </reaction>
</comment>
<dbReference type="InterPro" id="IPR036890">
    <property type="entry name" value="HATPase_C_sf"/>
</dbReference>
<dbReference type="InterPro" id="IPR003594">
    <property type="entry name" value="HATPase_dom"/>
</dbReference>
<dbReference type="SMART" id="SM00387">
    <property type="entry name" value="HATPase_c"/>
    <property type="match status" value="1"/>
</dbReference>
<dbReference type="InterPro" id="IPR005467">
    <property type="entry name" value="His_kinase_dom"/>
</dbReference>
<accession>A0ABT4GA71</accession>
<reference evidence="11 12" key="1">
    <citation type="submission" date="2022-05" db="EMBL/GenBank/DDBJ databases">
        <title>Genome Sequencing of Bee-Associated Microbes.</title>
        <authorList>
            <person name="Dunlap C."/>
        </authorList>
    </citation>
    <scope>NUCLEOTIDE SEQUENCE [LARGE SCALE GENOMIC DNA]</scope>
    <source>
        <strain evidence="11 12">NRRL B-14421</strain>
    </source>
</reference>
<dbReference type="EC" id="2.7.13.3" evidence="2"/>
<evidence type="ECO:0000256" key="9">
    <source>
        <dbReference type="SAM" id="Phobius"/>
    </source>
</evidence>
<dbReference type="RefSeq" id="WP_268614610.1">
    <property type="nucleotide sequence ID" value="NZ_JAMDMX010000027.1"/>
</dbReference>
<keyword evidence="4" id="KW-0808">Transferase</keyword>
<keyword evidence="5" id="KW-0547">Nucleotide-binding</keyword>
<dbReference type="GO" id="GO:0005524">
    <property type="term" value="F:ATP binding"/>
    <property type="evidence" value="ECO:0007669"/>
    <property type="project" value="UniProtKB-KW"/>
</dbReference>
<dbReference type="EMBL" id="JAMDMX010000027">
    <property type="protein sequence ID" value="MCY9693073.1"/>
    <property type="molecule type" value="Genomic_DNA"/>
</dbReference>
<evidence type="ECO:0000256" key="5">
    <source>
        <dbReference type="ARBA" id="ARBA00022741"/>
    </source>
</evidence>
<evidence type="ECO:0000313" key="11">
    <source>
        <dbReference type="EMBL" id="MCY9693073.1"/>
    </source>
</evidence>
<feature type="domain" description="Histidine kinase" evidence="10">
    <location>
        <begin position="248"/>
        <end position="355"/>
    </location>
</feature>
<keyword evidence="9" id="KW-1133">Transmembrane helix</keyword>
<evidence type="ECO:0000256" key="6">
    <source>
        <dbReference type="ARBA" id="ARBA00022777"/>
    </source>
</evidence>
<dbReference type="PANTHER" id="PTHR43547:SF10">
    <property type="entry name" value="SENSOR HISTIDINE KINASE DCUS"/>
    <property type="match status" value="1"/>
</dbReference>
<evidence type="ECO:0000256" key="3">
    <source>
        <dbReference type="ARBA" id="ARBA00022553"/>
    </source>
</evidence>
<dbReference type="PRINTS" id="PR00344">
    <property type="entry name" value="BCTRLSENSOR"/>
</dbReference>
<dbReference type="Proteomes" id="UP001527099">
    <property type="component" value="Unassembled WGS sequence"/>
</dbReference>
<sequence length="360" mass="40715">MIVQAGEWITHVHSYTILESLQNNVAAGCYYVVFALGMSKLRKKMNELHPLMLGGYIAFIDFVSNETELLLRGVFLGTNTFYFKEWFLIMVIAVVRSYFTIGLYNSIVISQMRFLHAEQEKRMEQMLNINSGLYGEAFYLKKAMDTIEGITADSYDLYRKLNEDNLKGYSQRTLGIAQQIHEVKKDSQRILAGLLKLFDSEVVVHMSLSEIMHFVVKGNQEYSEMLKKKIIIDNELAFNQNTTHYVPLLTIINNLVANAVEAIEENGTIHIRVFEKEEDVHFIVQDSGKGIPDHKKALIFEPGYTTKYNEEGIAATGIGLSHVRDIVHSFGGSIAVTSPEKASGTQFVVRLPLTSLIKEG</sequence>
<dbReference type="PROSITE" id="PS50109">
    <property type="entry name" value="HIS_KIN"/>
    <property type="match status" value="1"/>
</dbReference>
<keyword evidence="9" id="KW-0472">Membrane</keyword>
<organism evidence="11 12">
    <name type="scientific">Paenibacillus alginolyticus</name>
    <dbReference type="NCBI Taxonomy" id="59839"/>
    <lineage>
        <taxon>Bacteria</taxon>
        <taxon>Bacillati</taxon>
        <taxon>Bacillota</taxon>
        <taxon>Bacilli</taxon>
        <taxon>Bacillales</taxon>
        <taxon>Paenibacillaceae</taxon>
        <taxon>Paenibacillus</taxon>
    </lineage>
</organism>
<keyword evidence="6" id="KW-0418">Kinase</keyword>
<evidence type="ECO:0000256" key="8">
    <source>
        <dbReference type="ARBA" id="ARBA00023012"/>
    </source>
</evidence>
<protein>
    <recommendedName>
        <fullName evidence="2">histidine kinase</fullName>
        <ecNumber evidence="2">2.7.13.3</ecNumber>
    </recommendedName>
</protein>
<keyword evidence="8" id="KW-0902">Two-component regulatory system</keyword>
<evidence type="ECO:0000256" key="2">
    <source>
        <dbReference type="ARBA" id="ARBA00012438"/>
    </source>
</evidence>
<evidence type="ECO:0000256" key="4">
    <source>
        <dbReference type="ARBA" id="ARBA00022679"/>
    </source>
</evidence>
<dbReference type="InterPro" id="IPR004358">
    <property type="entry name" value="Sig_transdc_His_kin-like_C"/>
</dbReference>
<gene>
    <name evidence="11" type="ORF">M5X19_09215</name>
</gene>
<keyword evidence="7 11" id="KW-0067">ATP-binding</keyword>
<keyword evidence="3" id="KW-0597">Phosphoprotein</keyword>
<dbReference type="CDD" id="cd00075">
    <property type="entry name" value="HATPase"/>
    <property type="match status" value="1"/>
</dbReference>
<dbReference type="Pfam" id="PF02518">
    <property type="entry name" value="HATPase_c"/>
    <property type="match status" value="1"/>
</dbReference>
<proteinExistence type="predicted"/>
<evidence type="ECO:0000313" key="12">
    <source>
        <dbReference type="Proteomes" id="UP001527099"/>
    </source>
</evidence>
<dbReference type="SUPFAM" id="SSF55874">
    <property type="entry name" value="ATPase domain of HSP90 chaperone/DNA topoisomerase II/histidine kinase"/>
    <property type="match status" value="1"/>
</dbReference>
<name>A0ABT4GA71_9BACL</name>
<evidence type="ECO:0000259" key="10">
    <source>
        <dbReference type="PROSITE" id="PS50109"/>
    </source>
</evidence>
<dbReference type="PANTHER" id="PTHR43547">
    <property type="entry name" value="TWO-COMPONENT HISTIDINE KINASE"/>
    <property type="match status" value="1"/>
</dbReference>
<dbReference type="Gene3D" id="3.30.565.10">
    <property type="entry name" value="Histidine kinase-like ATPase, C-terminal domain"/>
    <property type="match status" value="1"/>
</dbReference>
<evidence type="ECO:0000256" key="1">
    <source>
        <dbReference type="ARBA" id="ARBA00000085"/>
    </source>
</evidence>
<keyword evidence="12" id="KW-1185">Reference proteome</keyword>
<comment type="caution">
    <text evidence="11">The sequence shown here is derived from an EMBL/GenBank/DDBJ whole genome shotgun (WGS) entry which is preliminary data.</text>
</comment>
<evidence type="ECO:0000256" key="7">
    <source>
        <dbReference type="ARBA" id="ARBA00022840"/>
    </source>
</evidence>
<feature type="transmembrane region" description="Helical" evidence="9">
    <location>
        <begin position="85"/>
        <end position="104"/>
    </location>
</feature>
<keyword evidence="9" id="KW-0812">Transmembrane</keyword>